<sequence>MCAPAAVAGCGALRTVSMRSIPQPGIGADNRVMIDEDPTTAPPAPSAADEEVAIGHAVDRLAERFPGVDRERIVELVHEHLDDFSGAPVRDFIPVLVEHDVRRRLTAEAD</sequence>
<name>U3PAJ0_LEIXC</name>
<dbReference type="Gene3D" id="1.10.8.1060">
    <property type="entry name" value="Corynebacterium glutamicum thioredoxin-dependent arsenate reductase, N-terminal domain"/>
    <property type="match status" value="1"/>
</dbReference>
<dbReference type="KEGG" id="lxy:O159_02640"/>
<organism evidence="1 2">
    <name type="scientific">Leifsonia xyli subsp. cynodontis DSM 46306</name>
    <dbReference type="NCBI Taxonomy" id="1389489"/>
    <lineage>
        <taxon>Bacteria</taxon>
        <taxon>Bacillati</taxon>
        <taxon>Actinomycetota</taxon>
        <taxon>Actinomycetes</taxon>
        <taxon>Micrococcales</taxon>
        <taxon>Microbacteriaceae</taxon>
        <taxon>Leifsonia</taxon>
    </lineage>
</organism>
<evidence type="ECO:0000313" key="1">
    <source>
        <dbReference type="EMBL" id="AGW40493.1"/>
    </source>
</evidence>
<dbReference type="AlphaFoldDB" id="U3PAJ0"/>
<dbReference type="STRING" id="1389489.O159_02640"/>
<protein>
    <submittedName>
        <fullName evidence="1">Uncharacterized protein</fullName>
    </submittedName>
</protein>
<reference evidence="1 2" key="1">
    <citation type="journal article" date="2013" name="Genome Announc.">
        <title>Complete Genome Sequence of Leifsonia xyli subsp. cynodontis Strain DSM46306, a Gram-Positive Bacterial Pathogen of Grasses.</title>
        <authorList>
            <person name="Monteiro-Vitorello C.B."/>
            <person name="Zerillo M.M."/>
            <person name="Van Sluys M.A."/>
            <person name="Camargo L.E."/>
            <person name="Kitajima J.P."/>
        </authorList>
    </citation>
    <scope>NUCLEOTIDE SEQUENCE [LARGE SCALE GENOMIC DNA]</scope>
    <source>
        <strain evidence="1 2">DSM 46306</strain>
    </source>
</reference>
<dbReference type="HOGENOM" id="CLU_2167839_0_0_11"/>
<keyword evidence="2" id="KW-1185">Reference proteome</keyword>
<evidence type="ECO:0000313" key="2">
    <source>
        <dbReference type="Proteomes" id="UP000016743"/>
    </source>
</evidence>
<dbReference type="NCBIfam" id="NF046112">
    <property type="entry name" value="MSMEG_6209_Nter"/>
    <property type="match status" value="1"/>
</dbReference>
<proteinExistence type="predicted"/>
<dbReference type="Proteomes" id="UP000016743">
    <property type="component" value="Chromosome"/>
</dbReference>
<dbReference type="EMBL" id="CP006734">
    <property type="protein sequence ID" value="AGW40493.1"/>
    <property type="molecule type" value="Genomic_DNA"/>
</dbReference>
<dbReference type="PATRIC" id="fig|1389489.3.peg.249"/>
<accession>U3PAJ0</accession>
<gene>
    <name evidence="1" type="ORF">O159_02640</name>
</gene>